<sequence length="135" mass="15165">MPRKIPDLTASIPQPQEPRLLLGDLRNAIDTAQPQRLRLVLWSLCNSSVEAATIGRTLLLVSEDEDDEEEEDEEGFESEEKYSDNSATAPVLKASPVPKTPKRLRPRFATCEHCSEEFDVIENEDDACTWHDGKA</sequence>
<comment type="caution">
    <text evidence="2">The sequence shown here is derived from an EMBL/GenBank/DDBJ whole genome shotgun (WGS) entry which is preliminary data.</text>
</comment>
<name>A0ABR4AE60_9LECA</name>
<dbReference type="PANTHER" id="PTHR38167:SF1">
    <property type="entry name" value="C2H2-TYPE DOMAIN-CONTAINING PROTEIN"/>
    <property type="match status" value="1"/>
</dbReference>
<evidence type="ECO:0000313" key="2">
    <source>
        <dbReference type="EMBL" id="KAL2043353.1"/>
    </source>
</evidence>
<feature type="region of interest" description="Disordered" evidence="1">
    <location>
        <begin position="60"/>
        <end position="99"/>
    </location>
</feature>
<dbReference type="PANTHER" id="PTHR38167">
    <property type="entry name" value="C2H2-TYPE DOMAIN-CONTAINING PROTEIN"/>
    <property type="match status" value="1"/>
</dbReference>
<feature type="compositionally biased region" description="Acidic residues" evidence="1">
    <location>
        <begin position="62"/>
        <end position="77"/>
    </location>
</feature>
<dbReference type="Proteomes" id="UP001590950">
    <property type="component" value="Unassembled WGS sequence"/>
</dbReference>
<accession>A0ABR4AE60</accession>
<protein>
    <recommendedName>
        <fullName evidence="4">C2H2-type domain-containing protein</fullName>
    </recommendedName>
</protein>
<evidence type="ECO:0000256" key="1">
    <source>
        <dbReference type="SAM" id="MobiDB-lite"/>
    </source>
</evidence>
<dbReference type="EMBL" id="JBEFKJ010000011">
    <property type="protein sequence ID" value="KAL2043353.1"/>
    <property type="molecule type" value="Genomic_DNA"/>
</dbReference>
<proteinExistence type="predicted"/>
<evidence type="ECO:0008006" key="4">
    <source>
        <dbReference type="Google" id="ProtNLM"/>
    </source>
</evidence>
<keyword evidence="3" id="KW-1185">Reference proteome</keyword>
<reference evidence="2 3" key="1">
    <citation type="submission" date="2024-09" db="EMBL/GenBank/DDBJ databases">
        <title>Rethinking Asexuality: The Enigmatic Case of Functional Sexual Genes in Lepraria (Stereocaulaceae).</title>
        <authorList>
            <person name="Doellman M."/>
            <person name="Sun Y."/>
            <person name="Barcenas-Pena A."/>
            <person name="Lumbsch H.T."/>
            <person name="Grewe F."/>
        </authorList>
    </citation>
    <scope>NUCLEOTIDE SEQUENCE [LARGE SCALE GENOMIC DNA]</scope>
    <source>
        <strain evidence="2 3">Mercado 3170</strain>
    </source>
</reference>
<gene>
    <name evidence="2" type="ORF">N7G274_003659</name>
</gene>
<organism evidence="2 3">
    <name type="scientific">Stereocaulon virgatum</name>
    <dbReference type="NCBI Taxonomy" id="373712"/>
    <lineage>
        <taxon>Eukaryota</taxon>
        <taxon>Fungi</taxon>
        <taxon>Dikarya</taxon>
        <taxon>Ascomycota</taxon>
        <taxon>Pezizomycotina</taxon>
        <taxon>Lecanoromycetes</taxon>
        <taxon>OSLEUM clade</taxon>
        <taxon>Lecanoromycetidae</taxon>
        <taxon>Lecanorales</taxon>
        <taxon>Lecanorineae</taxon>
        <taxon>Stereocaulaceae</taxon>
        <taxon>Stereocaulon</taxon>
    </lineage>
</organism>
<evidence type="ECO:0000313" key="3">
    <source>
        <dbReference type="Proteomes" id="UP001590950"/>
    </source>
</evidence>